<reference evidence="1 2" key="1">
    <citation type="submission" date="2019-01" db="EMBL/GenBank/DDBJ databases">
        <title>Bacillus sp. M5HDSG1-1, whole genome shotgun sequence.</title>
        <authorList>
            <person name="Tuo L."/>
        </authorList>
    </citation>
    <scope>NUCLEOTIDE SEQUENCE [LARGE SCALE GENOMIC DNA]</scope>
    <source>
        <strain evidence="1 2">M5HDSG1-1</strain>
    </source>
</reference>
<protein>
    <submittedName>
        <fullName evidence="1">Hsp20/alpha crystallin family protein</fullName>
    </submittedName>
</protein>
<evidence type="ECO:0000313" key="2">
    <source>
        <dbReference type="Proteomes" id="UP000288024"/>
    </source>
</evidence>
<accession>A0A3S2UH39</accession>
<dbReference type="CDD" id="cd00298">
    <property type="entry name" value="ACD_sHsps_p23-like"/>
    <property type="match status" value="1"/>
</dbReference>
<dbReference type="EMBL" id="RZTZ01000002">
    <property type="protein sequence ID" value="RVT65513.1"/>
    <property type="molecule type" value="Genomic_DNA"/>
</dbReference>
<dbReference type="Proteomes" id="UP000288024">
    <property type="component" value="Unassembled WGS sequence"/>
</dbReference>
<dbReference type="InterPro" id="IPR008978">
    <property type="entry name" value="HSP20-like_chaperone"/>
</dbReference>
<dbReference type="GeneID" id="87618344"/>
<name>A0A3S2UH39_9BACI</name>
<keyword evidence="2" id="KW-1185">Reference proteome</keyword>
<evidence type="ECO:0000313" key="1">
    <source>
        <dbReference type="EMBL" id="RVT65513.1"/>
    </source>
</evidence>
<dbReference type="RefSeq" id="WP_127737730.1">
    <property type="nucleotide sequence ID" value="NZ_CAJCKN010000066.1"/>
</dbReference>
<dbReference type="AlphaFoldDB" id="A0A3S2UH39"/>
<comment type="caution">
    <text evidence="1">The sequence shown here is derived from an EMBL/GenBank/DDBJ whole genome shotgun (WGS) entry which is preliminary data.</text>
</comment>
<organism evidence="1 2">
    <name type="scientific">Niallia taxi</name>
    <dbReference type="NCBI Taxonomy" id="2499688"/>
    <lineage>
        <taxon>Bacteria</taxon>
        <taxon>Bacillati</taxon>
        <taxon>Bacillota</taxon>
        <taxon>Bacilli</taxon>
        <taxon>Bacillales</taxon>
        <taxon>Bacillaceae</taxon>
        <taxon>Niallia</taxon>
    </lineage>
</organism>
<dbReference type="Gene3D" id="2.60.40.790">
    <property type="match status" value="1"/>
</dbReference>
<dbReference type="SUPFAM" id="SSF49764">
    <property type="entry name" value="HSP20-like chaperones"/>
    <property type="match status" value="1"/>
</dbReference>
<sequence length="158" mass="18900">MFPWNLFPFNKDTKNKMNQMRPGDIQNYVQDMMNKMMPESLQKMNSDDMFKNMSQMANNQQGTNQQKFDYVVFETHHHVYIRIPIKEEIWLERVKVYYTSSQLVIQNIPEFESKHTINLPSLVRKKGSTANYKEGVLEIMIQKNDHNQYSEIEVTELQ</sequence>
<gene>
    <name evidence="1" type="ORF">EM808_08430</name>
</gene>
<proteinExistence type="predicted"/>